<organism evidence="2 3">
    <name type="scientific">Ophiocordyceps unilateralis</name>
    <name type="common">Zombie-ant fungus</name>
    <name type="synonym">Torrubia unilateralis</name>
    <dbReference type="NCBI Taxonomy" id="268505"/>
    <lineage>
        <taxon>Eukaryota</taxon>
        <taxon>Fungi</taxon>
        <taxon>Dikarya</taxon>
        <taxon>Ascomycota</taxon>
        <taxon>Pezizomycotina</taxon>
        <taxon>Sordariomycetes</taxon>
        <taxon>Hypocreomycetidae</taxon>
        <taxon>Hypocreales</taxon>
        <taxon>Ophiocordycipitaceae</taxon>
        <taxon>Ophiocordyceps</taxon>
    </lineage>
</organism>
<feature type="compositionally biased region" description="Basic and acidic residues" evidence="1">
    <location>
        <begin position="24"/>
        <end position="35"/>
    </location>
</feature>
<evidence type="ECO:0000313" key="3">
    <source>
        <dbReference type="Proteomes" id="UP000037136"/>
    </source>
</evidence>
<comment type="caution">
    <text evidence="2">The sequence shown here is derived from an EMBL/GenBank/DDBJ whole genome shotgun (WGS) entry which is preliminary data.</text>
</comment>
<keyword evidence="3" id="KW-1185">Reference proteome</keyword>
<dbReference type="AlphaFoldDB" id="A0A2A9PLN4"/>
<evidence type="ECO:0000256" key="1">
    <source>
        <dbReference type="SAM" id="MobiDB-lite"/>
    </source>
</evidence>
<feature type="region of interest" description="Disordered" evidence="1">
    <location>
        <begin position="15"/>
        <end position="44"/>
    </location>
</feature>
<name>A0A2A9PLN4_OPHUN</name>
<reference evidence="2 3" key="1">
    <citation type="journal article" date="2015" name="BMC Genomics">
        <title>Gene expression during zombie ant biting behavior reflects the complexity underlying fungal parasitic behavioral manipulation.</title>
        <authorList>
            <person name="de Bekker C."/>
            <person name="Ohm R.A."/>
            <person name="Loreto R.G."/>
            <person name="Sebastian A."/>
            <person name="Albert I."/>
            <person name="Merrow M."/>
            <person name="Brachmann A."/>
            <person name="Hughes D.P."/>
        </authorList>
    </citation>
    <scope>NUCLEOTIDE SEQUENCE [LARGE SCALE GENOMIC DNA]</scope>
    <source>
        <strain evidence="2 3">SC16a</strain>
    </source>
</reference>
<protein>
    <submittedName>
        <fullName evidence="2">Uncharacterized protein</fullName>
    </submittedName>
</protein>
<accession>A0A2A9PLN4</accession>
<dbReference type="EMBL" id="LAZP02000054">
    <property type="protein sequence ID" value="PFH61803.1"/>
    <property type="molecule type" value="Genomic_DNA"/>
</dbReference>
<feature type="region of interest" description="Disordered" evidence="1">
    <location>
        <begin position="57"/>
        <end position="76"/>
    </location>
</feature>
<reference evidence="2 3" key="2">
    <citation type="journal article" date="2017" name="Sci. Rep.">
        <title>Ant-infecting Ophiocordyceps genomes reveal a high diversity of potential behavioral manipulation genes and a possible major role for enterotoxins.</title>
        <authorList>
            <person name="de Bekker C."/>
            <person name="Ohm R.A."/>
            <person name="Evans H.C."/>
            <person name="Brachmann A."/>
            <person name="Hughes D.P."/>
        </authorList>
    </citation>
    <scope>NUCLEOTIDE SEQUENCE [LARGE SCALE GENOMIC DNA]</scope>
    <source>
        <strain evidence="2 3">SC16a</strain>
    </source>
</reference>
<proteinExistence type="predicted"/>
<sequence length="76" mass="8171">MLFSLLRTSLSAAESPLCPQTGRDAPRVLRPDSARRKSKAQPSLPAWHACMHRSNTTTFSPNGSDCTSHSIGSSSD</sequence>
<evidence type="ECO:0000313" key="2">
    <source>
        <dbReference type="EMBL" id="PFH61803.1"/>
    </source>
</evidence>
<dbReference type="Proteomes" id="UP000037136">
    <property type="component" value="Unassembled WGS sequence"/>
</dbReference>
<gene>
    <name evidence="2" type="ORF">XA68_16231</name>
</gene>